<feature type="region of interest" description="Disordered" evidence="7">
    <location>
        <begin position="497"/>
        <end position="543"/>
    </location>
</feature>
<dbReference type="RefSeq" id="WP_246457012.1">
    <property type="nucleotide sequence ID" value="NZ_JACHIV010000001.1"/>
</dbReference>
<feature type="transmembrane region" description="Helical" evidence="8">
    <location>
        <begin position="395"/>
        <end position="417"/>
    </location>
</feature>
<protein>
    <submittedName>
        <fullName evidence="10">ABC-type lipoprotein release transport system permease subunit/uncharacterized membrane protein YhaH (DUF805 family)</fullName>
    </submittedName>
</protein>
<keyword evidence="10" id="KW-0449">Lipoprotein</keyword>
<dbReference type="InterPro" id="IPR003838">
    <property type="entry name" value="ABC3_permease_C"/>
</dbReference>
<dbReference type="GO" id="GO:0098797">
    <property type="term" value="C:plasma membrane protein complex"/>
    <property type="evidence" value="ECO:0007669"/>
    <property type="project" value="TreeGrafter"/>
</dbReference>
<feature type="transmembrane region" description="Helical" evidence="8">
    <location>
        <begin position="21"/>
        <end position="41"/>
    </location>
</feature>
<feature type="transmembrane region" description="Helical" evidence="8">
    <location>
        <begin position="318"/>
        <end position="336"/>
    </location>
</feature>
<dbReference type="Proteomes" id="UP000580474">
    <property type="component" value="Unassembled WGS sequence"/>
</dbReference>
<evidence type="ECO:0000256" key="5">
    <source>
        <dbReference type="ARBA" id="ARBA00022989"/>
    </source>
</evidence>
<feature type="transmembrane region" description="Helical" evidence="8">
    <location>
        <begin position="342"/>
        <end position="374"/>
    </location>
</feature>
<dbReference type="EMBL" id="JACHIV010000001">
    <property type="protein sequence ID" value="MBB5070926.1"/>
    <property type="molecule type" value="Genomic_DNA"/>
</dbReference>
<evidence type="ECO:0000259" key="9">
    <source>
        <dbReference type="Pfam" id="PF02687"/>
    </source>
</evidence>
<evidence type="ECO:0000256" key="8">
    <source>
        <dbReference type="SAM" id="Phobius"/>
    </source>
</evidence>
<keyword evidence="5 8" id="KW-1133">Transmembrane helix</keyword>
<keyword evidence="6 8" id="KW-0472">Membrane</keyword>
<gene>
    <name evidence="10" type="ORF">BJ969_004014</name>
</gene>
<feature type="transmembrane region" description="Helical" evidence="8">
    <location>
        <begin position="616"/>
        <end position="639"/>
    </location>
</feature>
<keyword evidence="4 8" id="KW-0812">Transmembrane</keyword>
<evidence type="ECO:0000313" key="10">
    <source>
        <dbReference type="EMBL" id="MBB5070926.1"/>
    </source>
</evidence>
<feature type="transmembrane region" description="Helical" evidence="8">
    <location>
        <begin position="275"/>
        <end position="297"/>
    </location>
</feature>
<dbReference type="AlphaFoldDB" id="A0A840NEX0"/>
<sequence length="735" mass="75352">MNPLQLAVRVLRHDSRTRTSAILTAAGVMVATALVLILTALPNAAQARTDRSSWQDGHQGVSDTGGVELASQDYVRGEMITRLDVSGATGGGKAPEFPAPGEALLSPALAEKAAALPDGELADRFPQRIAGTIDPGLLRYPEQLVAIVGHPQGALDEAAAVANPYSSVTIQAASEDLLLQPMALFGLFVLAAPSLVLVASASRLTAARRERRMASLRMAGATPSQVVSTVAAETGLAAVVGTAAGVLLTWPLRYLIAMIPWGNGTWFVSDITPSIWAVLGVAIGVPALVVASSVLGAGRVVRAPLSAATGQQRGRPKAWRLLIIAVVAALFVLGMVKYDDGAGFLVLVLPIAAVAWSFSLIGPWITATIGRLFARVWRGPSVLLAGRRLVSDPKSAYRSSSGMVLAVFIGSMALTALPAMTAGPNSMGSWDEEGVILADVPSSRAPELRQRLTEELAAQGVRATVADYEQVLIGGAGDSSTFGLVIDCRAAREVTPFRPSCEGPPGVHMPSGQPTSELTVTPSTSGSDRPPATPLPPGTPVIAEPNLDTVLIDPGAMPAMEGSEQATLSVLPPTGADRITVRTAMARTIPGADIESIESRNVAGDVQTGDLHRITVIGLSIASVLAAGSAAITAAGSVIDRRRTLGALIAAGTQSRVLVRALHVEAALPALVAAGIATAGGTGVCLGLLSVLDQSTTLTPAILAPIVLGLLVAALAASASGLMLRKISAEPLADE</sequence>
<evidence type="ECO:0000256" key="7">
    <source>
        <dbReference type="SAM" id="MobiDB-lite"/>
    </source>
</evidence>
<evidence type="ECO:0000256" key="4">
    <source>
        <dbReference type="ARBA" id="ARBA00022692"/>
    </source>
</evidence>
<proteinExistence type="inferred from homology"/>
<comment type="caution">
    <text evidence="10">The sequence shown here is derived from an EMBL/GenBank/DDBJ whole genome shotgun (WGS) entry which is preliminary data.</text>
</comment>
<dbReference type="GO" id="GO:0044874">
    <property type="term" value="P:lipoprotein localization to outer membrane"/>
    <property type="evidence" value="ECO:0007669"/>
    <property type="project" value="TreeGrafter"/>
</dbReference>
<name>A0A840NEX0_9PSEU</name>
<feature type="transmembrane region" description="Helical" evidence="8">
    <location>
        <begin position="183"/>
        <end position="205"/>
    </location>
</feature>
<comment type="similarity">
    <text evidence="2">Belongs to the ABC-4 integral membrane protein family. LolC/E subfamily.</text>
</comment>
<dbReference type="PANTHER" id="PTHR30489:SF0">
    <property type="entry name" value="LIPOPROTEIN-RELEASING SYSTEM TRANSMEMBRANE PROTEIN LOLE"/>
    <property type="match status" value="1"/>
</dbReference>
<feature type="transmembrane region" description="Helical" evidence="8">
    <location>
        <begin position="226"/>
        <end position="250"/>
    </location>
</feature>
<evidence type="ECO:0000256" key="1">
    <source>
        <dbReference type="ARBA" id="ARBA00004651"/>
    </source>
</evidence>
<evidence type="ECO:0000256" key="2">
    <source>
        <dbReference type="ARBA" id="ARBA00005236"/>
    </source>
</evidence>
<dbReference type="Pfam" id="PF02687">
    <property type="entry name" value="FtsX"/>
    <property type="match status" value="1"/>
</dbReference>
<keyword evidence="11" id="KW-1185">Reference proteome</keyword>
<dbReference type="InterPro" id="IPR051447">
    <property type="entry name" value="Lipoprotein-release_system"/>
</dbReference>
<evidence type="ECO:0000256" key="3">
    <source>
        <dbReference type="ARBA" id="ARBA00022475"/>
    </source>
</evidence>
<organism evidence="10 11">
    <name type="scientific">Saccharopolyspora gloriosae</name>
    <dbReference type="NCBI Taxonomy" id="455344"/>
    <lineage>
        <taxon>Bacteria</taxon>
        <taxon>Bacillati</taxon>
        <taxon>Actinomycetota</taxon>
        <taxon>Actinomycetes</taxon>
        <taxon>Pseudonocardiales</taxon>
        <taxon>Pseudonocardiaceae</taxon>
        <taxon>Saccharopolyspora</taxon>
    </lineage>
</organism>
<accession>A0A840NEX0</accession>
<feature type="transmembrane region" description="Helical" evidence="8">
    <location>
        <begin position="666"/>
        <end position="689"/>
    </location>
</feature>
<dbReference type="PANTHER" id="PTHR30489">
    <property type="entry name" value="LIPOPROTEIN-RELEASING SYSTEM TRANSMEMBRANE PROTEIN LOLE"/>
    <property type="match status" value="1"/>
</dbReference>
<keyword evidence="3" id="KW-1003">Cell membrane</keyword>
<reference evidence="10 11" key="1">
    <citation type="submission" date="2020-08" db="EMBL/GenBank/DDBJ databases">
        <title>Sequencing the genomes of 1000 actinobacteria strains.</title>
        <authorList>
            <person name="Klenk H.-P."/>
        </authorList>
    </citation>
    <scope>NUCLEOTIDE SEQUENCE [LARGE SCALE GENOMIC DNA]</scope>
    <source>
        <strain evidence="10 11">DSM 45582</strain>
    </source>
</reference>
<evidence type="ECO:0000256" key="6">
    <source>
        <dbReference type="ARBA" id="ARBA00023136"/>
    </source>
</evidence>
<evidence type="ECO:0000313" key="11">
    <source>
        <dbReference type="Proteomes" id="UP000580474"/>
    </source>
</evidence>
<feature type="compositionally biased region" description="Polar residues" evidence="7">
    <location>
        <begin position="512"/>
        <end position="527"/>
    </location>
</feature>
<feature type="domain" description="ABC3 transporter permease C-terminal" evidence="9">
    <location>
        <begin position="186"/>
        <end position="303"/>
    </location>
</feature>
<comment type="subcellular location">
    <subcellularLocation>
        <location evidence="1">Cell membrane</location>
        <topology evidence="1">Multi-pass membrane protein</topology>
    </subcellularLocation>
</comment>
<feature type="transmembrane region" description="Helical" evidence="8">
    <location>
        <begin position="701"/>
        <end position="724"/>
    </location>
</feature>